<dbReference type="PANTHER" id="PTHR32071">
    <property type="entry name" value="TRANSCRIPTIONAL REGULATORY PROTEIN"/>
    <property type="match status" value="1"/>
</dbReference>
<dbReference type="InterPro" id="IPR027417">
    <property type="entry name" value="P-loop_NTPase"/>
</dbReference>
<dbReference type="SUPFAM" id="SSF52540">
    <property type="entry name" value="P-loop containing nucleoside triphosphate hydrolases"/>
    <property type="match status" value="1"/>
</dbReference>
<evidence type="ECO:0000313" key="11">
    <source>
        <dbReference type="Proteomes" id="UP000019486"/>
    </source>
</evidence>
<dbReference type="PANTHER" id="PTHR32071:SF77">
    <property type="entry name" value="TRANSCRIPTIONAL REGULATORY PROTEIN"/>
    <property type="match status" value="1"/>
</dbReference>
<keyword evidence="1" id="KW-0547">Nucleotide-binding</keyword>
<dbReference type="GO" id="GO:0006355">
    <property type="term" value="P:regulation of DNA-templated transcription"/>
    <property type="evidence" value="ECO:0007669"/>
    <property type="project" value="InterPro"/>
</dbReference>
<dbReference type="Gene3D" id="3.40.50.300">
    <property type="entry name" value="P-loop containing nucleotide triphosphate hydrolases"/>
    <property type="match status" value="1"/>
</dbReference>
<dbReference type="GO" id="GO:0000160">
    <property type="term" value="P:phosphorelay signal transduction system"/>
    <property type="evidence" value="ECO:0007669"/>
    <property type="project" value="UniProtKB-KW"/>
</dbReference>
<dbReference type="PATRIC" id="fig|1385369.3.peg.794"/>
<dbReference type="AlphaFoldDB" id="W9H758"/>
<dbReference type="CDD" id="cd00009">
    <property type="entry name" value="AAA"/>
    <property type="match status" value="1"/>
</dbReference>
<keyword evidence="7" id="KW-0804">Transcription</keyword>
<dbReference type="InterPro" id="IPR002197">
    <property type="entry name" value="HTH_Fis"/>
</dbReference>
<dbReference type="EMBL" id="AVFL01000002">
    <property type="protein sequence ID" value="EWY42070.1"/>
    <property type="molecule type" value="Genomic_DNA"/>
</dbReference>
<evidence type="ECO:0000256" key="7">
    <source>
        <dbReference type="ARBA" id="ARBA00023163"/>
    </source>
</evidence>
<keyword evidence="5" id="KW-0238">DNA-binding</keyword>
<feature type="region of interest" description="Disordered" evidence="8">
    <location>
        <begin position="281"/>
        <end position="305"/>
    </location>
</feature>
<dbReference type="Gene3D" id="1.10.10.60">
    <property type="entry name" value="Homeodomain-like"/>
    <property type="match status" value="1"/>
</dbReference>
<sequence>MRRSWARCLNNHQLDPARPGRPVVLTRTELGGFREPMEEFIGIATAELRRLHGQVAGSDYVVMLTDANGIAVDYLGHASFEQQLKQAGLYLGSVWSEAQEGTNGVGTCIATGEPMTVHRGEHFRSLHTGLTCTVAPIFDPAGQMLGVLDVSNMSAPADRRSQMLALELVKRSARLMEDGYFLARSRRHWVIGLSASRELADVVIDGLLAVDAGGTILGANQTALRTGLTGDAGPLLGRSLYELFGLTMDALIGRQRTGTPQPLRCLATGTTWFATLRQPTGRPLRATPAERPRPHAVAPSGATTGPLGLDELAGGDPAMASHVQRIRRVLDKGIGIMILGETGTGKEAVAHAIHRGSARASRPFVGINCAAIPESLIESELFGYADGAFTGARRGGVRGKVQLADGGTLFLDEIGDMPLGAQTRLLRVLAEREILPLGHDRPIAVDLSVICATHQDLERLVAAGRFREDLYYRLNGLAVTLPPLRDRSDKADLIRTLAVPARIDGPALSALLACRWPGNIRQLQNVMRVAAALSEGGVIRLDDLPAEVTRPALSAAPPEPLPSGEAGVLLSVLRRHQWCVTRAAEELHISRSTLHRKINRFGLVSPARLE</sequence>
<evidence type="ECO:0000256" key="6">
    <source>
        <dbReference type="ARBA" id="ARBA00023159"/>
    </source>
</evidence>
<evidence type="ECO:0000313" key="10">
    <source>
        <dbReference type="EMBL" id="EWY42070.1"/>
    </source>
</evidence>
<dbReference type="InterPro" id="IPR025943">
    <property type="entry name" value="Sigma_54_int_dom_ATP-bd_2"/>
</dbReference>
<dbReference type="InterPro" id="IPR002078">
    <property type="entry name" value="Sigma_54_int"/>
</dbReference>
<dbReference type="GO" id="GO:0043565">
    <property type="term" value="F:sequence-specific DNA binding"/>
    <property type="evidence" value="ECO:0007669"/>
    <property type="project" value="InterPro"/>
</dbReference>
<dbReference type="FunFam" id="3.40.50.300:FF:000006">
    <property type="entry name" value="DNA-binding transcriptional regulator NtrC"/>
    <property type="match status" value="1"/>
</dbReference>
<dbReference type="PROSITE" id="PS50045">
    <property type="entry name" value="SIGMA54_INTERACT_4"/>
    <property type="match status" value="1"/>
</dbReference>
<evidence type="ECO:0000259" key="9">
    <source>
        <dbReference type="PROSITE" id="PS50045"/>
    </source>
</evidence>
<comment type="caution">
    <text evidence="10">The sequence shown here is derived from an EMBL/GenBank/DDBJ whole genome shotgun (WGS) entry which is preliminary data.</text>
</comment>
<dbReference type="InterPro" id="IPR003593">
    <property type="entry name" value="AAA+_ATPase"/>
</dbReference>
<keyword evidence="6" id="KW-0010">Activator</keyword>
<feature type="domain" description="Sigma-54 factor interaction" evidence="9">
    <location>
        <begin position="312"/>
        <end position="532"/>
    </location>
</feature>
<evidence type="ECO:0000256" key="4">
    <source>
        <dbReference type="ARBA" id="ARBA00023015"/>
    </source>
</evidence>
<protein>
    <submittedName>
        <fullName evidence="10">Fis family transcriptional regulator</fullName>
    </submittedName>
</protein>
<gene>
    <name evidence="10" type="ORF">N825_19335</name>
</gene>
<keyword evidence="3" id="KW-0902">Two-component regulatory system</keyword>
<dbReference type="Pfam" id="PF25601">
    <property type="entry name" value="AAA_lid_14"/>
    <property type="match status" value="1"/>
</dbReference>
<keyword evidence="11" id="KW-1185">Reference proteome</keyword>
<reference evidence="10 11" key="1">
    <citation type="submission" date="2013-08" db="EMBL/GenBank/DDBJ databases">
        <title>The genome sequence of Skermanella stibiiresistens.</title>
        <authorList>
            <person name="Zhu W."/>
            <person name="Wang G."/>
        </authorList>
    </citation>
    <scope>NUCLEOTIDE SEQUENCE [LARGE SCALE GENOMIC DNA]</scope>
    <source>
        <strain evidence="10 11">SB22</strain>
    </source>
</reference>
<dbReference type="PROSITE" id="PS00676">
    <property type="entry name" value="SIGMA54_INTERACT_2"/>
    <property type="match status" value="1"/>
</dbReference>
<dbReference type="SUPFAM" id="SSF46689">
    <property type="entry name" value="Homeodomain-like"/>
    <property type="match status" value="1"/>
</dbReference>
<dbReference type="PROSITE" id="PS00688">
    <property type="entry name" value="SIGMA54_INTERACT_3"/>
    <property type="match status" value="1"/>
</dbReference>
<evidence type="ECO:0000256" key="5">
    <source>
        <dbReference type="ARBA" id="ARBA00023125"/>
    </source>
</evidence>
<accession>W9H758</accession>
<dbReference type="Gene3D" id="1.10.8.60">
    <property type="match status" value="1"/>
</dbReference>
<keyword evidence="2" id="KW-0067">ATP-binding</keyword>
<evidence type="ECO:0000256" key="2">
    <source>
        <dbReference type="ARBA" id="ARBA00022840"/>
    </source>
</evidence>
<dbReference type="Gene3D" id="3.30.450.40">
    <property type="match status" value="1"/>
</dbReference>
<dbReference type="InterPro" id="IPR003018">
    <property type="entry name" value="GAF"/>
</dbReference>
<dbReference type="STRING" id="1385369.N825_19335"/>
<evidence type="ECO:0000256" key="3">
    <source>
        <dbReference type="ARBA" id="ARBA00023012"/>
    </source>
</evidence>
<proteinExistence type="predicted"/>
<dbReference type="InterPro" id="IPR025662">
    <property type="entry name" value="Sigma_54_int_dom_ATP-bd_1"/>
</dbReference>
<dbReference type="Pfam" id="PF02954">
    <property type="entry name" value="HTH_8"/>
    <property type="match status" value="1"/>
</dbReference>
<dbReference type="InterPro" id="IPR029016">
    <property type="entry name" value="GAF-like_dom_sf"/>
</dbReference>
<dbReference type="InterPro" id="IPR058031">
    <property type="entry name" value="AAA_lid_NorR"/>
</dbReference>
<dbReference type="Pfam" id="PF01590">
    <property type="entry name" value="GAF"/>
    <property type="match status" value="1"/>
</dbReference>
<dbReference type="InterPro" id="IPR009057">
    <property type="entry name" value="Homeodomain-like_sf"/>
</dbReference>
<dbReference type="PROSITE" id="PS00675">
    <property type="entry name" value="SIGMA54_INTERACT_1"/>
    <property type="match status" value="1"/>
</dbReference>
<dbReference type="InterPro" id="IPR025944">
    <property type="entry name" value="Sigma_54_int_dom_CS"/>
</dbReference>
<dbReference type="Pfam" id="PF00158">
    <property type="entry name" value="Sigma54_activat"/>
    <property type="match status" value="1"/>
</dbReference>
<dbReference type="SUPFAM" id="SSF55781">
    <property type="entry name" value="GAF domain-like"/>
    <property type="match status" value="1"/>
</dbReference>
<evidence type="ECO:0000256" key="8">
    <source>
        <dbReference type="SAM" id="MobiDB-lite"/>
    </source>
</evidence>
<keyword evidence="4" id="KW-0805">Transcription regulation</keyword>
<evidence type="ECO:0000256" key="1">
    <source>
        <dbReference type="ARBA" id="ARBA00022741"/>
    </source>
</evidence>
<name>W9H758_9PROT</name>
<dbReference type="GO" id="GO:0005524">
    <property type="term" value="F:ATP binding"/>
    <property type="evidence" value="ECO:0007669"/>
    <property type="project" value="UniProtKB-KW"/>
</dbReference>
<dbReference type="Proteomes" id="UP000019486">
    <property type="component" value="Unassembled WGS sequence"/>
</dbReference>
<organism evidence="10 11">
    <name type="scientific">Skermanella stibiiresistens SB22</name>
    <dbReference type="NCBI Taxonomy" id="1385369"/>
    <lineage>
        <taxon>Bacteria</taxon>
        <taxon>Pseudomonadati</taxon>
        <taxon>Pseudomonadota</taxon>
        <taxon>Alphaproteobacteria</taxon>
        <taxon>Rhodospirillales</taxon>
        <taxon>Azospirillaceae</taxon>
        <taxon>Skermanella</taxon>
    </lineage>
</organism>
<dbReference type="SMART" id="SM00382">
    <property type="entry name" value="AAA"/>
    <property type="match status" value="1"/>
</dbReference>